<proteinExistence type="predicted"/>
<dbReference type="Gene3D" id="3.40.50.150">
    <property type="entry name" value="Vaccinia Virus protein VP39"/>
    <property type="match status" value="1"/>
</dbReference>
<organism evidence="1 2">
    <name type="scientific">Muntiacus reevesi</name>
    <name type="common">Reeves' muntjac</name>
    <name type="synonym">Cervus reevesi</name>
    <dbReference type="NCBI Taxonomy" id="9886"/>
    <lineage>
        <taxon>Eukaryota</taxon>
        <taxon>Metazoa</taxon>
        <taxon>Chordata</taxon>
        <taxon>Craniata</taxon>
        <taxon>Vertebrata</taxon>
        <taxon>Euteleostomi</taxon>
        <taxon>Mammalia</taxon>
        <taxon>Eutheria</taxon>
        <taxon>Laurasiatheria</taxon>
        <taxon>Artiodactyla</taxon>
        <taxon>Ruminantia</taxon>
        <taxon>Pecora</taxon>
        <taxon>Cervidae</taxon>
        <taxon>Muntiacinae</taxon>
        <taxon>Muntiacus</taxon>
    </lineage>
</organism>
<protein>
    <submittedName>
        <fullName evidence="1">Uncharacterized protein</fullName>
    </submittedName>
</protein>
<gene>
    <name evidence="1" type="ORF">FD755_005517</name>
</gene>
<dbReference type="InterPro" id="IPR029063">
    <property type="entry name" value="SAM-dependent_MTases_sf"/>
</dbReference>
<comment type="caution">
    <text evidence="1">The sequence shown here is derived from an EMBL/GenBank/DDBJ whole genome shotgun (WGS) entry which is preliminary data.</text>
</comment>
<reference evidence="1 2" key="1">
    <citation type="submission" date="2019-06" db="EMBL/GenBank/DDBJ databases">
        <title>Discovery of a novel chromosome fission-fusion reversal in muntjac.</title>
        <authorList>
            <person name="Mudd A.B."/>
            <person name="Bredeson J.V."/>
            <person name="Baum R."/>
            <person name="Hockemeyer D."/>
            <person name="Rokhsar D.S."/>
        </authorList>
    </citation>
    <scope>NUCLEOTIDE SEQUENCE [LARGE SCALE GENOMIC DNA]</scope>
    <source>
        <strain evidence="1">UCam_UCB_Mr</strain>
        <tissue evidence="1">Fibroblast cell line</tissue>
    </source>
</reference>
<dbReference type="AlphaFoldDB" id="A0A5J5MTM1"/>
<dbReference type="EMBL" id="VCEB01000002">
    <property type="protein sequence ID" value="KAB0383600.1"/>
    <property type="molecule type" value="Genomic_DNA"/>
</dbReference>
<dbReference type="Proteomes" id="UP000326062">
    <property type="component" value="Chromosome 2"/>
</dbReference>
<keyword evidence="2" id="KW-1185">Reference proteome</keyword>
<sequence length="98" mass="10942">MGGAVSWEVNDDLIDNLKETQGLLNNAYKDLAWKHGNIHLSALCIYGVMEVMEALKFQPGLYFLILESGTGYLSSIMGLTLDKGNDLKKINPKQLRKQ</sequence>
<evidence type="ECO:0000313" key="2">
    <source>
        <dbReference type="Proteomes" id="UP000326062"/>
    </source>
</evidence>
<accession>A0A5J5MTM1</accession>
<evidence type="ECO:0000313" key="1">
    <source>
        <dbReference type="EMBL" id="KAB0383600.1"/>
    </source>
</evidence>
<name>A0A5J5MTM1_MUNRE</name>